<evidence type="ECO:0000256" key="6">
    <source>
        <dbReference type="SAM" id="Phobius"/>
    </source>
</evidence>
<dbReference type="EMBL" id="CCXW01000001">
    <property type="protein sequence ID" value="CEG31705.1"/>
    <property type="molecule type" value="Genomic_DNA"/>
</dbReference>
<evidence type="ECO:0000313" key="8">
    <source>
        <dbReference type="EMBL" id="MDP1417836.1"/>
    </source>
</evidence>
<reference evidence="9 13" key="3">
    <citation type="submission" date="2017-01" db="EMBL/GenBank/DDBJ databases">
        <authorList>
            <person name="Varghese N."/>
            <person name="Submissions S."/>
        </authorList>
    </citation>
    <scope>NUCLEOTIDE SEQUENCE [LARGE SCALE GENOMIC DNA]</scope>
    <source>
        <strain evidence="9 13">RUG2-6</strain>
    </source>
</reference>
<dbReference type="EC" id="1.9.3.1" evidence="11"/>
<reference evidence="7" key="2">
    <citation type="submission" date="2014-10" db="EMBL/GenBank/DDBJ databases">
        <authorList>
            <person name="Urmite Genomes"/>
        </authorList>
    </citation>
    <scope>NUCLEOTIDE SEQUENCE</scope>
    <source>
        <strain evidence="7">P558</strain>
    </source>
</reference>
<keyword evidence="12" id="KW-1185">Reference proteome</keyword>
<dbReference type="NCBIfam" id="TIGR02908">
    <property type="entry name" value="CoxD_Bacillus"/>
    <property type="match status" value="1"/>
</dbReference>
<evidence type="ECO:0000256" key="1">
    <source>
        <dbReference type="ARBA" id="ARBA00004651"/>
    </source>
</evidence>
<evidence type="ECO:0000256" key="5">
    <source>
        <dbReference type="ARBA" id="ARBA00023136"/>
    </source>
</evidence>
<keyword evidence="5 6" id="KW-0472">Membrane</keyword>
<dbReference type="Proteomes" id="UP000185829">
    <property type="component" value="Unassembled WGS sequence"/>
</dbReference>
<organism evidence="11 15">
    <name type="scientific">Peribacillus simplex</name>
    <dbReference type="NCBI Taxonomy" id="1478"/>
    <lineage>
        <taxon>Bacteria</taxon>
        <taxon>Bacillati</taxon>
        <taxon>Bacillota</taxon>
        <taxon>Bacilli</taxon>
        <taxon>Bacillales</taxon>
        <taxon>Bacillaceae</taxon>
        <taxon>Peribacillus</taxon>
    </lineage>
</organism>
<dbReference type="EMBL" id="SZNT01000346">
    <property type="protein sequence ID" value="TKH08680.1"/>
    <property type="molecule type" value="Genomic_DNA"/>
</dbReference>
<name>A0A098FBT4_9BACI</name>
<feature type="transmembrane region" description="Helical" evidence="6">
    <location>
        <begin position="30"/>
        <end position="49"/>
    </location>
</feature>
<gene>
    <name evidence="11" type="primary">ctaF</name>
    <name evidence="7" type="ORF">BN1180_01858</name>
    <name evidence="10" type="ORF">FC678_19660</name>
    <name evidence="11" type="ORF">FQP34_11995</name>
    <name evidence="8" type="ORF">Q8G35_05385</name>
    <name evidence="9" type="ORF">SAMN05878482_102230</name>
</gene>
<dbReference type="Proteomes" id="UP001178277">
    <property type="component" value="Unassembled WGS sequence"/>
</dbReference>
<dbReference type="AlphaFoldDB" id="A0A098FBT4"/>
<sequence length="111" mass="12676">MANEQSNSANPNVDLKYRRKKNAEEMKHQVISFTLMIFFTLLAFAAVGIEGFSHWFIKPVILLLAVVQVIFQLYYFMHMKHKGHGTIALFLFSGLAVGLITVLVFTTIVWL</sequence>
<protein>
    <submittedName>
        <fullName evidence="9">Cytochrome c oxidase subunit 4</fullName>
    </submittedName>
    <submittedName>
        <fullName evidence="7 11">Cytochrome c oxidase subunit IV</fullName>
        <ecNumber evidence="11">1.9.3.1</ecNumber>
    </submittedName>
</protein>
<reference evidence="11 15" key="5">
    <citation type="submission" date="2019-07" db="EMBL/GenBank/DDBJ databases">
        <title>Genome assembly of Bacillus simplex strain GGC-P6A.</title>
        <authorList>
            <person name="Jennings M.E."/>
            <person name="Barton H.A."/>
        </authorList>
    </citation>
    <scope>NUCLEOTIDE SEQUENCE [LARGE SCALE GENOMIC DNA]</scope>
    <source>
        <strain evidence="11 15">GGC-P6A</strain>
    </source>
</reference>
<dbReference type="RefSeq" id="WP_048684534.1">
    <property type="nucleotide sequence ID" value="NZ_CABIYS010000001.1"/>
</dbReference>
<dbReference type="Proteomes" id="UP000309170">
    <property type="component" value="Unassembled WGS sequence"/>
</dbReference>
<comment type="subcellular location">
    <subcellularLocation>
        <location evidence="1">Cell membrane</location>
        <topology evidence="1">Multi-pass membrane protein</topology>
    </subcellularLocation>
</comment>
<keyword evidence="3 6" id="KW-0812">Transmembrane</keyword>
<dbReference type="eggNOG" id="COG3125">
    <property type="taxonomic scope" value="Bacteria"/>
</dbReference>
<dbReference type="EMBL" id="VNKI01000005">
    <property type="protein sequence ID" value="TVX80696.1"/>
    <property type="molecule type" value="Genomic_DNA"/>
</dbReference>
<reference evidence="10 14" key="4">
    <citation type="journal article" date="2019" name="Environ. Microbiol.">
        <title>An active ?-lactamase is a part of an orchestrated cell wall stress resistance network of Bacillus subtilis and related rhizosphere species.</title>
        <authorList>
            <person name="Bucher T."/>
            <person name="Keren-Paz A."/>
            <person name="Hausser J."/>
            <person name="Olender T."/>
            <person name="Cytryn E."/>
            <person name="Kolodkin-Gal I."/>
        </authorList>
    </citation>
    <scope>NUCLEOTIDE SEQUENCE [LARGE SCALE GENOMIC DNA]</scope>
    <source>
        <strain evidence="10 14">I4</strain>
    </source>
</reference>
<feature type="transmembrane region" description="Helical" evidence="6">
    <location>
        <begin position="55"/>
        <end position="76"/>
    </location>
</feature>
<evidence type="ECO:0000313" key="14">
    <source>
        <dbReference type="Proteomes" id="UP000309170"/>
    </source>
</evidence>
<keyword evidence="11" id="KW-0560">Oxidoreductase</keyword>
<evidence type="ECO:0000313" key="10">
    <source>
        <dbReference type="EMBL" id="TKH08680.1"/>
    </source>
</evidence>
<keyword evidence="2" id="KW-1003">Cell membrane</keyword>
<feature type="transmembrane region" description="Helical" evidence="6">
    <location>
        <begin position="88"/>
        <end position="110"/>
    </location>
</feature>
<dbReference type="GO" id="GO:0016491">
    <property type="term" value="F:oxidoreductase activity"/>
    <property type="evidence" value="ECO:0007669"/>
    <property type="project" value="UniProtKB-KW"/>
</dbReference>
<evidence type="ECO:0000313" key="13">
    <source>
        <dbReference type="Proteomes" id="UP000185829"/>
    </source>
</evidence>
<evidence type="ECO:0000313" key="15">
    <source>
        <dbReference type="Proteomes" id="UP000317770"/>
    </source>
</evidence>
<evidence type="ECO:0000313" key="11">
    <source>
        <dbReference type="EMBL" id="TVX80696.1"/>
    </source>
</evidence>
<evidence type="ECO:0000256" key="2">
    <source>
        <dbReference type="ARBA" id="ARBA00022475"/>
    </source>
</evidence>
<evidence type="ECO:0000313" key="9">
    <source>
        <dbReference type="EMBL" id="SIQ78915.1"/>
    </source>
</evidence>
<dbReference type="EMBL" id="FTMX01000002">
    <property type="protein sequence ID" value="SIQ78915.1"/>
    <property type="molecule type" value="Genomic_DNA"/>
</dbReference>
<dbReference type="GO" id="GO:0005886">
    <property type="term" value="C:plasma membrane"/>
    <property type="evidence" value="ECO:0007669"/>
    <property type="project" value="UniProtKB-SubCell"/>
</dbReference>
<dbReference type="OrthoDB" id="2989516at2"/>
<comment type="caution">
    <text evidence="11">The sequence shown here is derived from an EMBL/GenBank/DDBJ whole genome shotgun (WGS) entry which is preliminary data.</text>
</comment>
<keyword evidence="4 6" id="KW-1133">Transmembrane helix</keyword>
<reference evidence="8" key="6">
    <citation type="submission" date="2023-07" db="EMBL/GenBank/DDBJ databases">
        <title>Murine gut Bacillus species.</title>
        <authorList>
            <person name="Gutman E."/>
            <person name="Hashuel R."/>
            <person name="Litvak Y."/>
        </authorList>
    </citation>
    <scope>NUCLEOTIDE SEQUENCE</scope>
    <source>
        <strain evidence="8">RU283</strain>
    </source>
</reference>
<reference evidence="7 12" key="1">
    <citation type="journal article" date="2014" name="Genome Announc.">
        <title>Genome Sequence of Bacillus simplex Strain P558, Isolated from a Human Fecal Sample.</title>
        <authorList>
            <person name="Croce O."/>
            <person name="Hugon P."/>
            <person name="Lagier J.C."/>
            <person name="Bibi F."/>
            <person name="Robert C."/>
            <person name="Azhar E.I."/>
            <person name="Raoult D."/>
            <person name="Fournier P.E."/>
        </authorList>
    </citation>
    <scope>NUCLEOTIDE SEQUENCE [LARGE SCALE GENOMIC DNA]</scope>
    <source>
        <strain evidence="7 12">P558</strain>
    </source>
</reference>
<dbReference type="EMBL" id="JAUUTP010000004">
    <property type="protein sequence ID" value="MDP1417836.1"/>
    <property type="molecule type" value="Genomic_DNA"/>
</dbReference>
<proteinExistence type="predicted"/>
<dbReference type="InterPro" id="IPR005171">
    <property type="entry name" value="Cyt_c_oxidase_su4_prok"/>
</dbReference>
<accession>A0A098FBT4</accession>
<evidence type="ECO:0000256" key="3">
    <source>
        <dbReference type="ARBA" id="ARBA00022692"/>
    </source>
</evidence>
<dbReference type="GeneID" id="56472051"/>
<evidence type="ECO:0000256" key="4">
    <source>
        <dbReference type="ARBA" id="ARBA00022989"/>
    </source>
</evidence>
<evidence type="ECO:0000313" key="12">
    <source>
        <dbReference type="Proteomes" id="UP000182110"/>
    </source>
</evidence>
<dbReference type="Proteomes" id="UP000317770">
    <property type="component" value="Unassembled WGS sequence"/>
</dbReference>
<dbReference type="Pfam" id="PF03626">
    <property type="entry name" value="COX4_pro"/>
    <property type="match status" value="1"/>
</dbReference>
<dbReference type="InterPro" id="IPR014257">
    <property type="entry name" value="Cyt_c_oxidase_su4_bacillaceae"/>
</dbReference>
<dbReference type="Proteomes" id="UP000182110">
    <property type="component" value="Unassembled WGS sequence"/>
</dbReference>
<dbReference type="STRING" id="1478.UP17_07135"/>
<evidence type="ECO:0000313" key="7">
    <source>
        <dbReference type="EMBL" id="CEG31705.1"/>
    </source>
</evidence>